<dbReference type="Proteomes" id="UP000002139">
    <property type="component" value="Chromosome"/>
</dbReference>
<dbReference type="eggNOG" id="ENOG5030J6N">
    <property type="taxonomic scope" value="Bacteria"/>
</dbReference>
<name>A9F9Y4_SORC5</name>
<protein>
    <submittedName>
        <fullName evidence="1">Uncharacterized protein</fullName>
    </submittedName>
</protein>
<reference evidence="1 2" key="1">
    <citation type="journal article" date="2007" name="Nat. Biotechnol.">
        <title>Complete genome sequence of the myxobacterium Sorangium cellulosum.</title>
        <authorList>
            <person name="Schneiker S."/>
            <person name="Perlova O."/>
            <person name="Kaiser O."/>
            <person name="Gerth K."/>
            <person name="Alici A."/>
            <person name="Altmeyer M.O."/>
            <person name="Bartels D."/>
            <person name="Bekel T."/>
            <person name="Beyer S."/>
            <person name="Bode E."/>
            <person name="Bode H.B."/>
            <person name="Bolten C.J."/>
            <person name="Choudhuri J.V."/>
            <person name="Doss S."/>
            <person name="Elnakady Y.A."/>
            <person name="Frank B."/>
            <person name="Gaigalat L."/>
            <person name="Goesmann A."/>
            <person name="Groeger C."/>
            <person name="Gross F."/>
            <person name="Jelsbak L."/>
            <person name="Jelsbak L."/>
            <person name="Kalinowski J."/>
            <person name="Kegler C."/>
            <person name="Knauber T."/>
            <person name="Konietzny S."/>
            <person name="Kopp M."/>
            <person name="Krause L."/>
            <person name="Krug D."/>
            <person name="Linke B."/>
            <person name="Mahmud T."/>
            <person name="Martinez-Arias R."/>
            <person name="McHardy A.C."/>
            <person name="Merai M."/>
            <person name="Meyer F."/>
            <person name="Mormann S."/>
            <person name="Munoz-Dorado J."/>
            <person name="Perez J."/>
            <person name="Pradella S."/>
            <person name="Rachid S."/>
            <person name="Raddatz G."/>
            <person name="Rosenau F."/>
            <person name="Rueckert C."/>
            <person name="Sasse F."/>
            <person name="Scharfe M."/>
            <person name="Schuster S.C."/>
            <person name="Suen G."/>
            <person name="Treuner-Lange A."/>
            <person name="Velicer G.J."/>
            <person name="Vorholter F.-J."/>
            <person name="Weissman K.J."/>
            <person name="Welch R.D."/>
            <person name="Wenzel S.C."/>
            <person name="Whitworth D.E."/>
            <person name="Wilhelm S."/>
            <person name="Wittmann C."/>
            <person name="Bloecker H."/>
            <person name="Puehler A."/>
            <person name="Mueller R."/>
        </authorList>
    </citation>
    <scope>NUCLEOTIDE SEQUENCE [LARGE SCALE GENOMIC DNA]</scope>
    <source>
        <strain evidence="2">So ce56</strain>
    </source>
</reference>
<dbReference type="HOGENOM" id="CLU_077823_0_0_7"/>
<accession>A9F9Y4</accession>
<dbReference type="EMBL" id="AM746676">
    <property type="protein sequence ID" value="CAN94816.1"/>
    <property type="molecule type" value="Genomic_DNA"/>
</dbReference>
<keyword evidence="2" id="KW-1185">Reference proteome</keyword>
<sequence length="324" mass="35882">MLGTRRFRPPRALQFEGGMMLRVTADVFSGRPNPSWIIKRESTGRELLKTAANVLGGRSAVEGAAPPRLGFRALILEPLTGDSSQGLHVLAARRGKLVLPVELAQEAVGRDLLTRLLQTMPTTHHDVRMSQRLSPDVVSAERIQKYMLDYVAGRARTTAQAKPRTAAPQQLRAAVCQHETVPYNPAVWNNSPDVVEQNNCYNYACNMITNTFAQPGRGCGQSQDQYACRELGMAALCDGLHGQNDCVPDSEAPRYLVALVIWPDEDFHWYRLNEGGTWSHKRGHDPVTNVDNEGAFINDPAACARDPYVQMCGYFYTGKSIRVS</sequence>
<organism evidence="1 2">
    <name type="scientific">Sorangium cellulosum (strain So ce56)</name>
    <name type="common">Polyangium cellulosum (strain So ce56)</name>
    <dbReference type="NCBI Taxonomy" id="448385"/>
    <lineage>
        <taxon>Bacteria</taxon>
        <taxon>Pseudomonadati</taxon>
        <taxon>Myxococcota</taxon>
        <taxon>Polyangia</taxon>
        <taxon>Polyangiales</taxon>
        <taxon>Polyangiaceae</taxon>
        <taxon>Sorangium</taxon>
    </lineage>
</organism>
<dbReference type="AlphaFoldDB" id="A9F9Y4"/>
<proteinExistence type="predicted"/>
<evidence type="ECO:0000313" key="2">
    <source>
        <dbReference type="Proteomes" id="UP000002139"/>
    </source>
</evidence>
<evidence type="ECO:0000313" key="1">
    <source>
        <dbReference type="EMBL" id="CAN94816.1"/>
    </source>
</evidence>
<gene>
    <name evidence="1" type="ordered locus">sce4653</name>
</gene>
<dbReference type="KEGG" id="scl:sce4653"/>